<comment type="caution">
    <text evidence="1">The sequence shown here is derived from an EMBL/GenBank/DDBJ whole genome shotgun (WGS) entry which is preliminary data.</text>
</comment>
<name>A0ABT9WME6_9BACI</name>
<evidence type="ECO:0000313" key="1">
    <source>
        <dbReference type="EMBL" id="MDQ0174402.1"/>
    </source>
</evidence>
<reference evidence="1 2" key="1">
    <citation type="submission" date="2023-07" db="EMBL/GenBank/DDBJ databases">
        <title>Genomic Encyclopedia of Type Strains, Phase IV (KMG-IV): sequencing the most valuable type-strain genomes for metagenomic binning, comparative biology and taxonomic classification.</title>
        <authorList>
            <person name="Goeker M."/>
        </authorList>
    </citation>
    <scope>NUCLEOTIDE SEQUENCE [LARGE SCALE GENOMIC DNA]</scope>
    <source>
        <strain evidence="1 2">DSM 23837</strain>
    </source>
</reference>
<accession>A0ABT9WME6</accession>
<gene>
    <name evidence="1" type="ORF">J2S08_000233</name>
</gene>
<organism evidence="1 2">
    <name type="scientific">Bacillus chungangensis</name>
    <dbReference type="NCBI Taxonomy" id="587633"/>
    <lineage>
        <taxon>Bacteria</taxon>
        <taxon>Bacillati</taxon>
        <taxon>Bacillota</taxon>
        <taxon>Bacilli</taxon>
        <taxon>Bacillales</taxon>
        <taxon>Bacillaceae</taxon>
        <taxon>Bacillus</taxon>
    </lineage>
</organism>
<proteinExistence type="predicted"/>
<dbReference type="Proteomes" id="UP001223586">
    <property type="component" value="Unassembled WGS sequence"/>
</dbReference>
<dbReference type="RefSeq" id="WP_307225842.1">
    <property type="nucleotide sequence ID" value="NZ_JAUSTT010000001.1"/>
</dbReference>
<evidence type="ECO:0000313" key="2">
    <source>
        <dbReference type="Proteomes" id="UP001223586"/>
    </source>
</evidence>
<dbReference type="EMBL" id="JAUSTT010000001">
    <property type="protein sequence ID" value="MDQ0174402.1"/>
    <property type="molecule type" value="Genomic_DNA"/>
</dbReference>
<protein>
    <submittedName>
        <fullName evidence="1">Uncharacterized protein</fullName>
    </submittedName>
</protein>
<keyword evidence="2" id="KW-1185">Reference proteome</keyword>
<sequence>MSLDWISAGPAAYISIDSYLRLYISSGACTVLNVPENGEFRLVAGFDHANKRIVLAKPEIVRVPNVQPFKFDKRRYGHAKRIVAKAGFAEADLPLRFAYVGIDYAEYPDGAFAFQLETHEAPDK</sequence>